<sequence>MSFASNNSKRIQRILKGSMLIGIFSFVFAILMGIWRIALTRGFILPSIPEFLPPHGNLMIGAFLGTLIIFERMFALPVKWLIWTPYIWGISSALIHIDFPLFKILNIVALLGWGIHRFIAYKTFKHLLNPLIEFLSYVALSIALLSHDGLAGSIESALAGFSFAIAVIGAERIELTLGFNRTSAKVLYLSLIVYLGISIINSLFYLIPVQIVGIILLFVSIGLIYNDSVIIVYVKGFALAQGALHKFARETLIVAYLWLIFASISIILWNQIQAVAKDVVFHSIGLGFIFTMILSHAPIVLSSTLAKMPKRIPSRILFYLFQLMTIVRVFTDLFVTVSVELWSWAGWITGTLHFIFFILYILSVLRSFK</sequence>
<gene>
    <name evidence="2" type="ORF">JGI25_01007</name>
</gene>
<comment type="caution">
    <text evidence="2">The sequence shown here is derived from an EMBL/GenBank/DDBJ whole genome shotgun (WGS) entry which is preliminary data.</text>
</comment>
<keyword evidence="1" id="KW-0812">Transmembrane</keyword>
<feature type="transmembrane region" description="Helical" evidence="1">
    <location>
        <begin position="20"/>
        <end position="39"/>
    </location>
</feature>
<organism evidence="2 3">
    <name type="scientific">Kryptobacter tengchongensis</name>
    <dbReference type="NCBI Taxonomy" id="1643429"/>
    <lineage>
        <taxon>Bacteria</taxon>
        <taxon>Pseudomonadati</taxon>
        <taxon>Candidatus Kryptoniota</taxon>
        <taxon>Candidatus Kryptobacter</taxon>
    </lineage>
</organism>
<feature type="transmembrane region" description="Helical" evidence="1">
    <location>
        <begin position="101"/>
        <end position="120"/>
    </location>
</feature>
<feature type="transmembrane region" description="Helical" evidence="1">
    <location>
        <begin position="213"/>
        <end position="240"/>
    </location>
</feature>
<keyword evidence="1" id="KW-0472">Membrane</keyword>
<feature type="transmembrane region" description="Helical" evidence="1">
    <location>
        <begin position="157"/>
        <end position="175"/>
    </location>
</feature>
<evidence type="ECO:0000256" key="1">
    <source>
        <dbReference type="SAM" id="Phobius"/>
    </source>
</evidence>
<evidence type="ECO:0000313" key="2">
    <source>
        <dbReference type="EMBL" id="CUT02113.1"/>
    </source>
</evidence>
<feature type="transmembrane region" description="Helical" evidence="1">
    <location>
        <begin position="317"/>
        <end position="338"/>
    </location>
</feature>
<accession>A0A916LJT0</accession>
<keyword evidence="1" id="KW-1133">Transmembrane helix</keyword>
<protein>
    <recommendedName>
        <fullName evidence="4">NnrS protein</fullName>
    </recommendedName>
</protein>
<feature type="transmembrane region" description="Helical" evidence="1">
    <location>
        <begin position="252"/>
        <end position="272"/>
    </location>
</feature>
<name>A0A916LJT0_KRYT1</name>
<feature type="transmembrane region" description="Helical" evidence="1">
    <location>
        <begin position="51"/>
        <end position="70"/>
    </location>
</feature>
<evidence type="ECO:0000313" key="3">
    <source>
        <dbReference type="Proteomes" id="UP000243105"/>
    </source>
</evidence>
<reference evidence="2 3" key="1">
    <citation type="submission" date="2015-11" db="EMBL/GenBank/DDBJ databases">
        <authorList>
            <person name="Varghese N."/>
        </authorList>
    </citation>
    <scope>NUCLEOTIDE SEQUENCE [LARGE SCALE GENOMIC DNA]</scope>
    <source>
        <strain evidence="2 3">JGI-25</strain>
    </source>
</reference>
<dbReference type="Proteomes" id="UP000243105">
    <property type="component" value="Unassembled WGS sequence"/>
</dbReference>
<dbReference type="EMBL" id="CZVV01000062">
    <property type="protein sequence ID" value="CUT02113.1"/>
    <property type="molecule type" value="Genomic_DNA"/>
</dbReference>
<proteinExistence type="predicted"/>
<dbReference type="AlphaFoldDB" id="A0A916LJT0"/>
<feature type="transmembrane region" description="Helical" evidence="1">
    <location>
        <begin position="187"/>
        <end position="207"/>
    </location>
</feature>
<dbReference type="RefSeq" id="WP_072263956.1">
    <property type="nucleotide sequence ID" value="NZ_CZVV01000062.1"/>
</dbReference>
<evidence type="ECO:0008006" key="4">
    <source>
        <dbReference type="Google" id="ProtNLM"/>
    </source>
</evidence>
<feature type="transmembrane region" description="Helical" evidence="1">
    <location>
        <begin position="284"/>
        <end position="305"/>
    </location>
</feature>
<feature type="transmembrane region" description="Helical" evidence="1">
    <location>
        <begin position="344"/>
        <end position="365"/>
    </location>
</feature>